<dbReference type="InterPro" id="IPR036390">
    <property type="entry name" value="WH_DNA-bd_sf"/>
</dbReference>
<dbReference type="PRINTS" id="PR00035">
    <property type="entry name" value="HTHGNTR"/>
</dbReference>
<dbReference type="Pfam" id="PF07702">
    <property type="entry name" value="UTRA"/>
    <property type="match status" value="1"/>
</dbReference>
<keyword evidence="6" id="KW-1185">Reference proteome</keyword>
<evidence type="ECO:0000256" key="2">
    <source>
        <dbReference type="ARBA" id="ARBA00023125"/>
    </source>
</evidence>
<reference evidence="5 6" key="1">
    <citation type="submission" date="2020-07" db="EMBL/GenBank/DDBJ databases">
        <title>Genome of Haloechinothrix sp.</title>
        <authorList>
            <person name="Tang S.-K."/>
            <person name="Yang L."/>
            <person name="Zhu W.-Y."/>
        </authorList>
    </citation>
    <scope>NUCLEOTIDE SEQUENCE [LARGE SCALE GENOMIC DNA]</scope>
    <source>
        <strain evidence="5 6">YIM 98757</strain>
    </source>
</reference>
<dbReference type="SUPFAM" id="SSF46785">
    <property type="entry name" value="Winged helix' DNA-binding domain"/>
    <property type="match status" value="1"/>
</dbReference>
<name>A0A837ZW53_9PSEU</name>
<dbReference type="InterPro" id="IPR036388">
    <property type="entry name" value="WH-like_DNA-bd_sf"/>
</dbReference>
<keyword evidence="3" id="KW-0804">Transcription</keyword>
<dbReference type="RefSeq" id="WP_180891211.1">
    <property type="nucleotide sequence ID" value="NZ_JACCKD010000001.1"/>
</dbReference>
<dbReference type="SMART" id="SM00866">
    <property type="entry name" value="UTRA"/>
    <property type="match status" value="1"/>
</dbReference>
<dbReference type="Gene3D" id="3.40.1410.10">
    <property type="entry name" value="Chorismate lyase-like"/>
    <property type="match status" value="1"/>
</dbReference>
<dbReference type="Pfam" id="PF00392">
    <property type="entry name" value="GntR"/>
    <property type="match status" value="1"/>
</dbReference>
<dbReference type="SUPFAM" id="SSF64288">
    <property type="entry name" value="Chorismate lyase-like"/>
    <property type="match status" value="1"/>
</dbReference>
<dbReference type="InterPro" id="IPR011663">
    <property type="entry name" value="UTRA"/>
</dbReference>
<dbReference type="AlphaFoldDB" id="A0A837ZW53"/>
<dbReference type="Gene3D" id="1.10.10.10">
    <property type="entry name" value="Winged helix-like DNA-binding domain superfamily/Winged helix DNA-binding domain"/>
    <property type="match status" value="1"/>
</dbReference>
<dbReference type="GO" id="GO:0003700">
    <property type="term" value="F:DNA-binding transcription factor activity"/>
    <property type="evidence" value="ECO:0007669"/>
    <property type="project" value="InterPro"/>
</dbReference>
<keyword evidence="2" id="KW-0238">DNA-binding</keyword>
<dbReference type="PROSITE" id="PS50949">
    <property type="entry name" value="HTH_GNTR"/>
    <property type="match status" value="1"/>
</dbReference>
<dbReference type="EMBL" id="JACCKD010000001">
    <property type="protein sequence ID" value="MBA0124334.1"/>
    <property type="molecule type" value="Genomic_DNA"/>
</dbReference>
<dbReference type="InterPro" id="IPR028978">
    <property type="entry name" value="Chorismate_lyase_/UTRA_dom_sf"/>
</dbReference>
<dbReference type="PANTHER" id="PTHR44846:SF17">
    <property type="entry name" value="GNTR-FAMILY TRANSCRIPTIONAL REGULATOR"/>
    <property type="match status" value="1"/>
</dbReference>
<evidence type="ECO:0000256" key="3">
    <source>
        <dbReference type="ARBA" id="ARBA00023163"/>
    </source>
</evidence>
<dbReference type="PANTHER" id="PTHR44846">
    <property type="entry name" value="MANNOSYL-D-GLYCERATE TRANSPORT/METABOLISM SYSTEM REPRESSOR MNGR-RELATED"/>
    <property type="match status" value="1"/>
</dbReference>
<proteinExistence type="predicted"/>
<protein>
    <submittedName>
        <fullName evidence="5">GntR family transcriptional regulator</fullName>
    </submittedName>
</protein>
<evidence type="ECO:0000313" key="5">
    <source>
        <dbReference type="EMBL" id="MBA0124334.1"/>
    </source>
</evidence>
<sequence>MPEIQEVLPKYLQIANYLRDEIIRGDRLPGSEVPSEREIAADWNVARPTASKALDALRQQGFVESRRGSGTYVRELRTSPRARERLERAKQHGTMYSDHESVEFLKTEVVDGPAHVTDALAIAAGSRVIERKRLIKNDSAGPIELSTSWFPSTLAERAPRLLELSRIHGGTGAYIGSITGRSPAYARDQVCARLASPEERRLLRLPDPAAVLVYWLSVYDADDSPIQFDEAVYPQDRWSFRQEYPIAQ</sequence>
<gene>
    <name evidence="5" type="ORF">H0B56_02130</name>
</gene>
<organism evidence="5 6">
    <name type="scientific">Haloechinothrix aidingensis</name>
    <dbReference type="NCBI Taxonomy" id="2752311"/>
    <lineage>
        <taxon>Bacteria</taxon>
        <taxon>Bacillati</taxon>
        <taxon>Actinomycetota</taxon>
        <taxon>Actinomycetes</taxon>
        <taxon>Pseudonocardiales</taxon>
        <taxon>Pseudonocardiaceae</taxon>
        <taxon>Haloechinothrix</taxon>
    </lineage>
</organism>
<dbReference type="SMART" id="SM00345">
    <property type="entry name" value="HTH_GNTR"/>
    <property type="match status" value="1"/>
</dbReference>
<dbReference type="CDD" id="cd07377">
    <property type="entry name" value="WHTH_GntR"/>
    <property type="match status" value="1"/>
</dbReference>
<evidence type="ECO:0000256" key="1">
    <source>
        <dbReference type="ARBA" id="ARBA00023015"/>
    </source>
</evidence>
<dbReference type="GO" id="GO:0045892">
    <property type="term" value="P:negative regulation of DNA-templated transcription"/>
    <property type="evidence" value="ECO:0007669"/>
    <property type="project" value="TreeGrafter"/>
</dbReference>
<dbReference type="InterPro" id="IPR000524">
    <property type="entry name" value="Tscrpt_reg_HTH_GntR"/>
</dbReference>
<evidence type="ECO:0000259" key="4">
    <source>
        <dbReference type="PROSITE" id="PS50949"/>
    </source>
</evidence>
<evidence type="ECO:0000313" key="6">
    <source>
        <dbReference type="Proteomes" id="UP000582974"/>
    </source>
</evidence>
<feature type="domain" description="HTH gntR-type" evidence="4">
    <location>
        <begin position="8"/>
        <end position="76"/>
    </location>
</feature>
<dbReference type="Proteomes" id="UP000582974">
    <property type="component" value="Unassembled WGS sequence"/>
</dbReference>
<comment type="caution">
    <text evidence="5">The sequence shown here is derived from an EMBL/GenBank/DDBJ whole genome shotgun (WGS) entry which is preliminary data.</text>
</comment>
<dbReference type="InterPro" id="IPR050679">
    <property type="entry name" value="Bact_HTH_transcr_reg"/>
</dbReference>
<keyword evidence="1" id="KW-0805">Transcription regulation</keyword>
<accession>A0A837ZW53</accession>
<dbReference type="GO" id="GO:0003677">
    <property type="term" value="F:DNA binding"/>
    <property type="evidence" value="ECO:0007669"/>
    <property type="project" value="UniProtKB-KW"/>
</dbReference>